<dbReference type="GO" id="GO:0003677">
    <property type="term" value="F:DNA binding"/>
    <property type="evidence" value="ECO:0007669"/>
    <property type="project" value="UniProtKB-KW"/>
</dbReference>
<evidence type="ECO:0000256" key="2">
    <source>
        <dbReference type="ARBA" id="ARBA00004496"/>
    </source>
</evidence>
<feature type="domain" description="4Fe-4S Wbl-type" evidence="12">
    <location>
        <begin position="29"/>
        <end position="89"/>
    </location>
</feature>
<dbReference type="Pfam" id="PF02467">
    <property type="entry name" value="Whib"/>
    <property type="match status" value="1"/>
</dbReference>
<evidence type="ECO:0000256" key="7">
    <source>
        <dbReference type="ARBA" id="ARBA00023014"/>
    </source>
</evidence>
<dbReference type="GO" id="GO:0045892">
    <property type="term" value="P:negative regulation of DNA-templated transcription"/>
    <property type="evidence" value="ECO:0007669"/>
    <property type="project" value="TreeGrafter"/>
</dbReference>
<evidence type="ECO:0000256" key="8">
    <source>
        <dbReference type="ARBA" id="ARBA00023015"/>
    </source>
</evidence>
<dbReference type="InterPro" id="IPR003482">
    <property type="entry name" value="Whib"/>
</dbReference>
<proteinExistence type="inferred from homology"/>
<dbReference type="RefSeq" id="WP_043109085.1">
    <property type="nucleotide sequence ID" value="NZ_LT629776.1"/>
</dbReference>
<dbReference type="STRING" id="545619.SAMN04489860_0280"/>
<evidence type="ECO:0000256" key="9">
    <source>
        <dbReference type="ARBA" id="ARBA00023125"/>
    </source>
</evidence>
<gene>
    <name evidence="13" type="ORF">SAMN04489860_0280</name>
</gene>
<evidence type="ECO:0000256" key="1">
    <source>
        <dbReference type="ARBA" id="ARBA00001966"/>
    </source>
</evidence>
<evidence type="ECO:0000313" key="13">
    <source>
        <dbReference type="EMBL" id="SDR87801.1"/>
    </source>
</evidence>
<keyword evidence="4" id="KW-0004">4Fe-4S</keyword>
<keyword evidence="11" id="KW-0804">Transcription</keyword>
<keyword evidence="6" id="KW-0408">Iron</keyword>
<dbReference type="GO" id="GO:0045454">
    <property type="term" value="P:cell redox homeostasis"/>
    <property type="evidence" value="ECO:0007669"/>
    <property type="project" value="TreeGrafter"/>
</dbReference>
<sequence>MFIDEKRDVDLADLIDAIDATEGSGDRIPCRSGSVAATAIWTSDDADEQLEAASRCESCPVLAECRAYGLAHVREKGVWGGMTASQRKRANRRRPRFAA</sequence>
<dbReference type="PANTHER" id="PTHR38839">
    <property type="entry name" value="TRANSCRIPTIONAL REGULATOR WHID-RELATED"/>
    <property type="match status" value="1"/>
</dbReference>
<keyword evidence="5" id="KW-0479">Metal-binding</keyword>
<keyword evidence="8" id="KW-0805">Transcription regulation</keyword>
<evidence type="ECO:0000256" key="6">
    <source>
        <dbReference type="ARBA" id="ARBA00023004"/>
    </source>
</evidence>
<keyword evidence="14" id="KW-1185">Reference proteome</keyword>
<dbReference type="Proteomes" id="UP000185663">
    <property type="component" value="Chromosome I"/>
</dbReference>
<evidence type="ECO:0000256" key="10">
    <source>
        <dbReference type="ARBA" id="ARBA00023157"/>
    </source>
</evidence>
<comment type="subcellular location">
    <subcellularLocation>
        <location evidence="2">Cytoplasm</location>
    </subcellularLocation>
</comment>
<keyword evidence="7" id="KW-0411">Iron-sulfur</keyword>
<protein>
    <submittedName>
        <fullName evidence="13">Transcription factor WhiB</fullName>
    </submittedName>
</protein>
<dbReference type="PROSITE" id="PS51674">
    <property type="entry name" value="4FE4S_WBL"/>
    <property type="match status" value="1"/>
</dbReference>
<dbReference type="GO" id="GO:0047134">
    <property type="term" value="F:protein-disulfide reductase [NAD(P)H] activity"/>
    <property type="evidence" value="ECO:0007669"/>
    <property type="project" value="TreeGrafter"/>
</dbReference>
<keyword evidence="10" id="KW-1015">Disulfide bond</keyword>
<dbReference type="GO" id="GO:0005737">
    <property type="term" value="C:cytoplasm"/>
    <property type="evidence" value="ECO:0007669"/>
    <property type="project" value="UniProtKB-SubCell"/>
</dbReference>
<dbReference type="AlphaFoldDB" id="A0A1H1MLU7"/>
<evidence type="ECO:0000256" key="5">
    <source>
        <dbReference type="ARBA" id="ARBA00022723"/>
    </source>
</evidence>
<organism evidence="13 14">
    <name type="scientific">Paraoerskovia marina</name>
    <dbReference type="NCBI Taxonomy" id="545619"/>
    <lineage>
        <taxon>Bacteria</taxon>
        <taxon>Bacillati</taxon>
        <taxon>Actinomycetota</taxon>
        <taxon>Actinomycetes</taxon>
        <taxon>Micrococcales</taxon>
        <taxon>Cellulomonadaceae</taxon>
        <taxon>Paraoerskovia</taxon>
    </lineage>
</organism>
<evidence type="ECO:0000256" key="11">
    <source>
        <dbReference type="ARBA" id="ARBA00023163"/>
    </source>
</evidence>
<comment type="similarity">
    <text evidence="3">Belongs to the WhiB family.</text>
</comment>
<evidence type="ECO:0000259" key="12">
    <source>
        <dbReference type="PROSITE" id="PS51674"/>
    </source>
</evidence>
<reference evidence="13 14" key="1">
    <citation type="submission" date="2016-10" db="EMBL/GenBank/DDBJ databases">
        <authorList>
            <person name="de Groot N.N."/>
        </authorList>
    </citation>
    <scope>NUCLEOTIDE SEQUENCE [LARGE SCALE GENOMIC DNA]</scope>
    <source>
        <strain evidence="13 14">DSM 22126</strain>
    </source>
</reference>
<keyword evidence="9" id="KW-0238">DNA-binding</keyword>
<dbReference type="InterPro" id="IPR034768">
    <property type="entry name" value="4FE4S_WBL"/>
</dbReference>
<dbReference type="EMBL" id="LT629776">
    <property type="protein sequence ID" value="SDR87801.1"/>
    <property type="molecule type" value="Genomic_DNA"/>
</dbReference>
<dbReference type="GO" id="GO:0046872">
    <property type="term" value="F:metal ion binding"/>
    <property type="evidence" value="ECO:0007669"/>
    <property type="project" value="UniProtKB-KW"/>
</dbReference>
<accession>A0A1H1MLU7</accession>
<name>A0A1H1MLU7_9CELL</name>
<evidence type="ECO:0000313" key="14">
    <source>
        <dbReference type="Proteomes" id="UP000185663"/>
    </source>
</evidence>
<dbReference type="GO" id="GO:0051539">
    <property type="term" value="F:4 iron, 4 sulfur cluster binding"/>
    <property type="evidence" value="ECO:0007669"/>
    <property type="project" value="UniProtKB-KW"/>
</dbReference>
<evidence type="ECO:0000256" key="3">
    <source>
        <dbReference type="ARBA" id="ARBA00006597"/>
    </source>
</evidence>
<evidence type="ECO:0000256" key="4">
    <source>
        <dbReference type="ARBA" id="ARBA00022485"/>
    </source>
</evidence>
<comment type="cofactor">
    <cofactor evidence="1">
        <name>[4Fe-4S] cluster</name>
        <dbReference type="ChEBI" id="CHEBI:49883"/>
    </cofactor>
</comment>